<keyword evidence="2 5" id="KW-1133">Transmembrane helix</keyword>
<organism evidence="6 7">
    <name type="scientific">Penicillium frequentans</name>
    <dbReference type="NCBI Taxonomy" id="3151616"/>
    <lineage>
        <taxon>Eukaryota</taxon>
        <taxon>Fungi</taxon>
        <taxon>Dikarya</taxon>
        <taxon>Ascomycota</taxon>
        <taxon>Pezizomycotina</taxon>
        <taxon>Eurotiomycetes</taxon>
        <taxon>Eurotiomycetidae</taxon>
        <taxon>Eurotiales</taxon>
        <taxon>Aspergillaceae</taxon>
        <taxon>Penicillium</taxon>
    </lineage>
</organism>
<feature type="compositionally biased region" description="Polar residues" evidence="4">
    <location>
        <begin position="69"/>
        <end position="83"/>
    </location>
</feature>
<dbReference type="EMBL" id="JAQIZZ010000008">
    <property type="protein sequence ID" value="KAJ5526224.1"/>
    <property type="molecule type" value="Genomic_DNA"/>
</dbReference>
<keyword evidence="7" id="KW-1185">Reference proteome</keyword>
<dbReference type="AlphaFoldDB" id="A0AAD6CMH2"/>
<evidence type="ECO:0000313" key="7">
    <source>
        <dbReference type="Proteomes" id="UP001220324"/>
    </source>
</evidence>
<evidence type="ECO:0000256" key="2">
    <source>
        <dbReference type="ARBA" id="ARBA00022989"/>
    </source>
</evidence>
<evidence type="ECO:0000256" key="3">
    <source>
        <dbReference type="ARBA" id="ARBA00023136"/>
    </source>
</evidence>
<evidence type="ECO:0008006" key="8">
    <source>
        <dbReference type="Google" id="ProtNLM"/>
    </source>
</evidence>
<gene>
    <name evidence="6" type="ORF">N7494_012874</name>
</gene>
<evidence type="ECO:0000256" key="5">
    <source>
        <dbReference type="SAM" id="Phobius"/>
    </source>
</evidence>
<keyword evidence="1 5" id="KW-0812">Transmembrane</keyword>
<dbReference type="Proteomes" id="UP001220324">
    <property type="component" value="Unassembled WGS sequence"/>
</dbReference>
<dbReference type="PANTHER" id="PTHR28263:SF1">
    <property type="entry name" value="GOLGI TO ER TRAFFIC PROTEIN 2"/>
    <property type="match status" value="1"/>
</dbReference>
<evidence type="ECO:0000313" key="6">
    <source>
        <dbReference type="EMBL" id="KAJ5526224.1"/>
    </source>
</evidence>
<feature type="region of interest" description="Disordered" evidence="4">
    <location>
        <begin position="1"/>
        <end position="83"/>
    </location>
</feature>
<reference evidence="6 7" key="1">
    <citation type="journal article" date="2023" name="IMA Fungus">
        <title>Comparative genomic study of the Penicillium genus elucidates a diverse pangenome and 15 lateral gene transfer events.</title>
        <authorList>
            <person name="Petersen C."/>
            <person name="Sorensen T."/>
            <person name="Nielsen M.R."/>
            <person name="Sondergaard T.E."/>
            <person name="Sorensen J.L."/>
            <person name="Fitzpatrick D.A."/>
            <person name="Frisvad J.C."/>
            <person name="Nielsen K.L."/>
        </authorList>
    </citation>
    <scope>NUCLEOTIDE SEQUENCE [LARGE SCALE GENOMIC DNA]</scope>
    <source>
        <strain evidence="6 7">IBT 35679</strain>
    </source>
</reference>
<dbReference type="PANTHER" id="PTHR28263">
    <property type="entry name" value="GOLGI TO ER TRAFFIC PROTEIN 2"/>
    <property type="match status" value="1"/>
</dbReference>
<feature type="compositionally biased region" description="Pro residues" evidence="4">
    <location>
        <begin position="131"/>
        <end position="144"/>
    </location>
</feature>
<dbReference type="InterPro" id="IPR028143">
    <property type="entry name" value="Get2/sif1"/>
</dbReference>
<keyword evidence="3 5" id="KW-0472">Membrane</keyword>
<evidence type="ECO:0000256" key="1">
    <source>
        <dbReference type="ARBA" id="ARBA00022692"/>
    </source>
</evidence>
<dbReference type="Pfam" id="PF08690">
    <property type="entry name" value="GET2"/>
    <property type="match status" value="1"/>
</dbReference>
<feature type="transmembrane region" description="Helical" evidence="5">
    <location>
        <begin position="235"/>
        <end position="253"/>
    </location>
</feature>
<sequence>MSTTDESPAQRAARQRRERREAKIRDGGSARLDKITSLSGRTPQSDREEASPSPQPSQAAVSPSPPPFQNSHPSMQDQQSLEALQAQQDAFRAMLRQAAPAVEQNQDADADDMEDPTLKLLNSLMNGMPMPGMPGDPNAPPPAPGSGGMPAQGAGGPGLSTAALLASSLGVPPFLANLIGGALQTTEEDPKSVRTWKTLHIAFALGVAFYLLFIIASSIAVFGSPPPKPATIQNPFMIFITGELLLCSGRVLIGGQKGVRSAMKIGKDVIRDGSLVIFALGLGSWYTREWQTTGVY</sequence>
<feature type="compositionally biased region" description="Basic and acidic residues" evidence="4">
    <location>
        <begin position="18"/>
        <end position="34"/>
    </location>
</feature>
<feature type="region of interest" description="Disordered" evidence="4">
    <location>
        <begin position="122"/>
        <end position="155"/>
    </location>
</feature>
<feature type="compositionally biased region" description="Gly residues" evidence="4">
    <location>
        <begin position="145"/>
        <end position="155"/>
    </location>
</feature>
<accession>A0AAD6CMH2</accession>
<name>A0AAD6CMH2_9EURO</name>
<dbReference type="GO" id="GO:0006890">
    <property type="term" value="P:retrograde vesicle-mediated transport, Golgi to endoplasmic reticulum"/>
    <property type="evidence" value="ECO:0007669"/>
    <property type="project" value="TreeGrafter"/>
</dbReference>
<feature type="transmembrane region" description="Helical" evidence="5">
    <location>
        <begin position="201"/>
        <end position="223"/>
    </location>
</feature>
<evidence type="ECO:0000256" key="4">
    <source>
        <dbReference type="SAM" id="MobiDB-lite"/>
    </source>
</evidence>
<proteinExistence type="predicted"/>
<protein>
    <recommendedName>
        <fullName evidence="8">GET complex, subunit GET2</fullName>
    </recommendedName>
</protein>
<comment type="caution">
    <text evidence="6">The sequence shown here is derived from an EMBL/GenBank/DDBJ whole genome shotgun (WGS) entry which is preliminary data.</text>
</comment>